<dbReference type="InterPro" id="IPR014001">
    <property type="entry name" value="Helicase_ATP-bd"/>
</dbReference>
<gene>
    <name evidence="8" type="ORF">HMPREF9004_1745</name>
</gene>
<keyword evidence="3 8" id="KW-0347">Helicase</keyword>
<dbReference type="SMART" id="SM00487">
    <property type="entry name" value="DEXDc"/>
    <property type="match status" value="1"/>
</dbReference>
<sequence>MTAPLNDLLDELEDDGSLDDIDALYEAFTSWAESNGRPLYPHQDESLMQILDGKHVIAATPTGSGKSMIALAAHFVSMAQGGRSYYTAPLKALVSEKFFDLVALFGAKNVGMITGDFSLNVDAPIICCTAEILANQALHDGPSLDADMIVMDEFHFYGDPQRGWAWQLPLLELSEPQFIAMSATLGDTSTFEKAWKERTGREVGLVDDAKRPVPLEFEYVVDRLEDTVERLLKEGRWPVYIVHFAQKDAVTTAQSFDKRKLIDKEKREKIAAELRSVSFGRGFGQTLKSLLSQGIGVHHAGMLPRYRRLVERLAQQGLLPIVCGTDTLGVGINVPIRTVLITSLVKFDGKRMRHLSAREFHQIAGRAGRAGFDTIGFVRVLAPEHEVEAARERARLTAAQEAARDARDLKKAKKKAQKKRKGPADGTISWTKGTYERLLSESPERLRSQFAFTHSMVLNVLAGAQKAQRDPGEHLVFLARHNDDPPSEVNPHLRRLGEIYSSMRVAGVVEHVSTEQAVRDGRPRLRAAGDLPDEFALNQPLSPFALAAMDLLDPESPDFALDVVSVIESVLEDPRPLLFAQQSAAKGAAVAAMKAEGMEYEERMEALEEVSWPRPLEELLSGAFTSYVKANPWVGALELSPKSVVREMVENAMTFTELVSRYDLGRSEGVILRYLSDAYRAMRQIIPDSAMTQEVQAIIEWLHALIRAVDSSLLDEWEALAEGREMTPDSQTVGTELAFGANEDGSVAFSANLHALRTTVRKALFHHVELMSRDAVEALAREDSDSAWDEARWDDALARYWAEYDWIGIDQAARSASMCVINEEPNAADLAAAGDEEAAEHATPGRFWLATQTLADPKGDGDWRITALVDLDESDRRGGLALRLLDVGPR</sequence>
<evidence type="ECO:0000313" key="8">
    <source>
        <dbReference type="EMBL" id="ENO17835.1"/>
    </source>
</evidence>
<keyword evidence="1" id="KW-0547">Nucleotide-binding</keyword>
<feature type="domain" description="Helicase C-terminal" evidence="7">
    <location>
        <begin position="223"/>
        <end position="421"/>
    </location>
</feature>
<dbReference type="OrthoDB" id="3229913at2"/>
<dbReference type="AlphaFoldDB" id="N6W5R4"/>
<evidence type="ECO:0000256" key="2">
    <source>
        <dbReference type="ARBA" id="ARBA00022801"/>
    </source>
</evidence>
<dbReference type="RefSeq" id="WP_005964537.1">
    <property type="nucleotide sequence ID" value="NZ_CP040505.1"/>
</dbReference>
<dbReference type="PROSITE" id="PS51194">
    <property type="entry name" value="HELICASE_CTER"/>
    <property type="match status" value="1"/>
</dbReference>
<organism evidence="8 9">
    <name type="scientific">Schaalia cardiffensis F0333</name>
    <dbReference type="NCBI Taxonomy" id="888050"/>
    <lineage>
        <taxon>Bacteria</taxon>
        <taxon>Bacillati</taxon>
        <taxon>Actinomycetota</taxon>
        <taxon>Actinomycetes</taxon>
        <taxon>Actinomycetales</taxon>
        <taxon>Actinomycetaceae</taxon>
        <taxon>Schaalia</taxon>
    </lineage>
</organism>
<proteinExistence type="predicted"/>
<dbReference type="InterPro" id="IPR021904">
    <property type="entry name" value="DUF3516"/>
</dbReference>
<dbReference type="EMBL" id="AQHZ01000024">
    <property type="protein sequence ID" value="ENO17835.1"/>
    <property type="molecule type" value="Genomic_DNA"/>
</dbReference>
<feature type="domain" description="Helicase ATP-binding" evidence="6">
    <location>
        <begin position="47"/>
        <end position="203"/>
    </location>
</feature>
<feature type="compositionally biased region" description="Basic residues" evidence="5">
    <location>
        <begin position="410"/>
        <end position="421"/>
    </location>
</feature>
<feature type="region of interest" description="Disordered" evidence="5">
    <location>
        <begin position="401"/>
        <end position="428"/>
    </location>
</feature>
<dbReference type="SUPFAM" id="SSF52540">
    <property type="entry name" value="P-loop containing nucleoside triphosphate hydrolases"/>
    <property type="match status" value="1"/>
</dbReference>
<dbReference type="STRING" id="888050.HMPREF9004_1745"/>
<keyword evidence="9" id="KW-1185">Reference proteome</keyword>
<protein>
    <submittedName>
        <fullName evidence="8">ATP-dependent DNA helicase</fullName>
    </submittedName>
</protein>
<dbReference type="HOGENOM" id="CLU_017075_0_0_11"/>
<evidence type="ECO:0000259" key="7">
    <source>
        <dbReference type="PROSITE" id="PS51194"/>
    </source>
</evidence>
<dbReference type="InterPro" id="IPR027417">
    <property type="entry name" value="P-loop_NTPase"/>
</dbReference>
<dbReference type="SMART" id="SM00490">
    <property type="entry name" value="HELICc"/>
    <property type="match status" value="1"/>
</dbReference>
<evidence type="ECO:0000256" key="4">
    <source>
        <dbReference type="ARBA" id="ARBA00022840"/>
    </source>
</evidence>
<dbReference type="eggNOG" id="COG4581">
    <property type="taxonomic scope" value="Bacteria"/>
</dbReference>
<dbReference type="InterPro" id="IPR011545">
    <property type="entry name" value="DEAD/DEAH_box_helicase_dom"/>
</dbReference>
<dbReference type="PANTHER" id="PTHR12131">
    <property type="entry name" value="ATP-DEPENDENT RNA AND DNA HELICASE"/>
    <property type="match status" value="1"/>
</dbReference>
<name>N6W5R4_9ACTO</name>
<dbReference type="GO" id="GO:0005524">
    <property type="term" value="F:ATP binding"/>
    <property type="evidence" value="ECO:0007669"/>
    <property type="project" value="UniProtKB-KW"/>
</dbReference>
<reference evidence="8 9" key="1">
    <citation type="submission" date="2013-03" db="EMBL/GenBank/DDBJ databases">
        <title>Reference genome for the Human Microbiome Project.</title>
        <authorList>
            <person name="Aqrawi P."/>
            <person name="Ayvaz T."/>
            <person name="Bess C."/>
            <person name="Blankenburg K."/>
            <person name="Coyle M."/>
            <person name="Deng J."/>
            <person name="Forbes L."/>
            <person name="Fowler G."/>
            <person name="Francisco L."/>
            <person name="Fu Q."/>
            <person name="Gibbs R."/>
            <person name="Gross S."/>
            <person name="Gubbala S."/>
            <person name="Hale W."/>
            <person name="Hemphill L."/>
            <person name="Highlander S."/>
            <person name="Hirani K."/>
            <person name="Jackson L."/>
            <person name="Jakkamsetti A."/>
            <person name="Javaid M."/>
            <person name="Jayaseelan J.C."/>
            <person name="Jiang H."/>
            <person name="Joshi V."/>
            <person name="Korchina V."/>
            <person name="Kovar C."/>
            <person name="Lara F."/>
            <person name="Lee S."/>
            <person name="Liu Y."/>
            <person name="Mata R."/>
            <person name="Mathew T."/>
            <person name="Munidasa M."/>
            <person name="Muzny D."/>
            <person name="Nazareth L."/>
            <person name="Ngo R."/>
            <person name="Nguyen L."/>
            <person name="Nguyen N."/>
            <person name="Okwuonu G."/>
            <person name="Ongeri F."/>
            <person name="Palculict T."/>
            <person name="Patil S."/>
            <person name="Petrosino J."/>
            <person name="Pham C."/>
            <person name="Pham P."/>
            <person name="Pu L.-L."/>
            <person name="Qin X."/>
            <person name="Qu J."/>
            <person name="Reid J."/>
            <person name="Ross M."/>
            <person name="Ruth R."/>
            <person name="Saada N."/>
            <person name="San Lucas F."/>
            <person name="Santibanez J."/>
            <person name="Shang Y."/>
            <person name="Simmons D."/>
            <person name="Song X.-Z."/>
            <person name="Tang L.-Y."/>
            <person name="Thornton R."/>
            <person name="Warren J."/>
            <person name="Weissenberger G."/>
            <person name="Wilczek-Boney K."/>
            <person name="Worley K."/>
            <person name="Youmans B."/>
            <person name="Zhang J."/>
            <person name="Zhang L."/>
            <person name="Zhao Z."/>
            <person name="Zhou C."/>
            <person name="Zhu D."/>
            <person name="Zhu Y."/>
        </authorList>
    </citation>
    <scope>NUCLEOTIDE SEQUENCE [LARGE SCALE GENOMIC DNA]</scope>
    <source>
        <strain evidence="8 9">F0333</strain>
    </source>
</reference>
<evidence type="ECO:0000256" key="5">
    <source>
        <dbReference type="SAM" id="MobiDB-lite"/>
    </source>
</evidence>
<dbReference type="GO" id="GO:0016787">
    <property type="term" value="F:hydrolase activity"/>
    <property type="evidence" value="ECO:0007669"/>
    <property type="project" value="UniProtKB-KW"/>
</dbReference>
<dbReference type="Pfam" id="PF12029">
    <property type="entry name" value="DUF3516"/>
    <property type="match status" value="1"/>
</dbReference>
<evidence type="ECO:0000259" key="6">
    <source>
        <dbReference type="PROSITE" id="PS51192"/>
    </source>
</evidence>
<keyword evidence="4" id="KW-0067">ATP-binding</keyword>
<dbReference type="GO" id="GO:0004386">
    <property type="term" value="F:helicase activity"/>
    <property type="evidence" value="ECO:0007669"/>
    <property type="project" value="UniProtKB-KW"/>
</dbReference>
<evidence type="ECO:0000256" key="3">
    <source>
        <dbReference type="ARBA" id="ARBA00022806"/>
    </source>
</evidence>
<dbReference type="InterPro" id="IPR001650">
    <property type="entry name" value="Helicase_C-like"/>
</dbReference>
<evidence type="ECO:0000313" key="9">
    <source>
        <dbReference type="Proteomes" id="UP000013015"/>
    </source>
</evidence>
<dbReference type="PROSITE" id="PS51192">
    <property type="entry name" value="HELICASE_ATP_BIND_1"/>
    <property type="match status" value="1"/>
</dbReference>
<dbReference type="InterPro" id="IPR050699">
    <property type="entry name" value="RNA-DNA_Helicase"/>
</dbReference>
<dbReference type="GO" id="GO:0003676">
    <property type="term" value="F:nucleic acid binding"/>
    <property type="evidence" value="ECO:0007669"/>
    <property type="project" value="InterPro"/>
</dbReference>
<dbReference type="Pfam" id="PF00270">
    <property type="entry name" value="DEAD"/>
    <property type="match status" value="1"/>
</dbReference>
<dbReference type="Proteomes" id="UP000013015">
    <property type="component" value="Unassembled WGS sequence"/>
</dbReference>
<accession>N6W5R4</accession>
<dbReference type="Pfam" id="PF00271">
    <property type="entry name" value="Helicase_C"/>
    <property type="match status" value="1"/>
</dbReference>
<dbReference type="Gene3D" id="3.40.50.300">
    <property type="entry name" value="P-loop containing nucleotide triphosphate hydrolases"/>
    <property type="match status" value="2"/>
</dbReference>
<dbReference type="PATRIC" id="fig|888050.3.peg.1679"/>
<dbReference type="PANTHER" id="PTHR12131:SF1">
    <property type="entry name" value="ATP-DEPENDENT RNA HELICASE SUPV3L1, MITOCHONDRIAL-RELATED"/>
    <property type="match status" value="1"/>
</dbReference>
<comment type="caution">
    <text evidence="8">The sequence shown here is derived from an EMBL/GenBank/DDBJ whole genome shotgun (WGS) entry which is preliminary data.</text>
</comment>
<keyword evidence="2" id="KW-0378">Hydrolase</keyword>
<evidence type="ECO:0000256" key="1">
    <source>
        <dbReference type="ARBA" id="ARBA00022741"/>
    </source>
</evidence>